<reference evidence="12" key="1">
    <citation type="submission" date="2023-06" db="EMBL/GenBank/DDBJ databases">
        <authorList>
            <person name="Zhang S."/>
        </authorList>
    </citation>
    <scope>NUCLEOTIDE SEQUENCE</scope>
    <source>
        <strain evidence="12">SG2303</strain>
    </source>
</reference>
<dbReference type="EC" id="3.6.4.-" evidence="12"/>
<dbReference type="PROSITE" id="PS51195">
    <property type="entry name" value="Q_MOTIF"/>
    <property type="match status" value="1"/>
</dbReference>
<comment type="similarity">
    <text evidence="5 7">Belongs to the DEAD box helicase family.</text>
</comment>
<feature type="region of interest" description="Disordered" evidence="8">
    <location>
        <begin position="372"/>
        <end position="465"/>
    </location>
</feature>
<evidence type="ECO:0000256" key="6">
    <source>
        <dbReference type="PROSITE-ProRule" id="PRU00552"/>
    </source>
</evidence>
<evidence type="ECO:0000256" key="3">
    <source>
        <dbReference type="ARBA" id="ARBA00022806"/>
    </source>
</evidence>
<keyword evidence="2 7" id="KW-0378">Hydrolase</keyword>
<feature type="domain" description="Helicase C-terminal" evidence="10">
    <location>
        <begin position="232"/>
        <end position="381"/>
    </location>
</feature>
<dbReference type="GO" id="GO:0004386">
    <property type="term" value="F:helicase activity"/>
    <property type="evidence" value="ECO:0007669"/>
    <property type="project" value="UniProtKB-KW"/>
</dbReference>
<dbReference type="InterPro" id="IPR003593">
    <property type="entry name" value="AAA+_ATPase"/>
</dbReference>
<comment type="caution">
    <text evidence="12">The sequence shown here is derived from an EMBL/GenBank/DDBJ whole genome shotgun (WGS) entry which is preliminary data.</text>
</comment>
<dbReference type="SMART" id="SM00487">
    <property type="entry name" value="DEXDc"/>
    <property type="match status" value="1"/>
</dbReference>
<evidence type="ECO:0000313" key="12">
    <source>
        <dbReference type="EMBL" id="MDN0073627.1"/>
    </source>
</evidence>
<dbReference type="RefSeq" id="WP_289828156.1">
    <property type="nucleotide sequence ID" value="NZ_JAUEDK010000002.1"/>
</dbReference>
<name>A0ABT7XIK9_9NEIS</name>
<keyword evidence="13" id="KW-1185">Reference proteome</keyword>
<dbReference type="InterPro" id="IPR044742">
    <property type="entry name" value="DEAD/DEAH_RhlB"/>
</dbReference>
<evidence type="ECO:0000256" key="5">
    <source>
        <dbReference type="ARBA" id="ARBA00038437"/>
    </source>
</evidence>
<evidence type="ECO:0000256" key="2">
    <source>
        <dbReference type="ARBA" id="ARBA00022801"/>
    </source>
</evidence>
<dbReference type="SMART" id="SM00382">
    <property type="entry name" value="AAA"/>
    <property type="match status" value="1"/>
</dbReference>
<dbReference type="InterPro" id="IPR001650">
    <property type="entry name" value="Helicase_C-like"/>
</dbReference>
<keyword evidence="4 7" id="KW-0067">ATP-binding</keyword>
<dbReference type="Proteomes" id="UP001168540">
    <property type="component" value="Unassembled WGS sequence"/>
</dbReference>
<feature type="short sequence motif" description="Q motif" evidence="6">
    <location>
        <begin position="3"/>
        <end position="31"/>
    </location>
</feature>
<dbReference type="InterPro" id="IPR027417">
    <property type="entry name" value="P-loop_NTPase"/>
</dbReference>
<dbReference type="SUPFAM" id="SSF52540">
    <property type="entry name" value="P-loop containing nucleoside triphosphate hydrolases"/>
    <property type="match status" value="1"/>
</dbReference>
<feature type="domain" description="DEAD-box RNA helicase Q" evidence="11">
    <location>
        <begin position="3"/>
        <end position="31"/>
    </location>
</feature>
<dbReference type="GO" id="GO:0016787">
    <property type="term" value="F:hydrolase activity"/>
    <property type="evidence" value="ECO:0007669"/>
    <property type="project" value="UniProtKB-KW"/>
</dbReference>
<organism evidence="12 13">
    <name type="scientific">Crenobacter oryzisoli</name>
    <dbReference type="NCBI Taxonomy" id="3056844"/>
    <lineage>
        <taxon>Bacteria</taxon>
        <taxon>Pseudomonadati</taxon>
        <taxon>Pseudomonadota</taxon>
        <taxon>Betaproteobacteria</taxon>
        <taxon>Neisseriales</taxon>
        <taxon>Neisseriaceae</taxon>
        <taxon>Crenobacter</taxon>
    </lineage>
</organism>
<gene>
    <name evidence="12" type="ORF">QU481_01800</name>
</gene>
<feature type="compositionally biased region" description="Basic and acidic residues" evidence="8">
    <location>
        <begin position="452"/>
        <end position="465"/>
    </location>
</feature>
<evidence type="ECO:0000256" key="1">
    <source>
        <dbReference type="ARBA" id="ARBA00022741"/>
    </source>
</evidence>
<proteinExistence type="inferred from homology"/>
<dbReference type="Gene3D" id="3.40.50.300">
    <property type="entry name" value="P-loop containing nucleotide triphosphate hydrolases"/>
    <property type="match status" value="2"/>
</dbReference>
<dbReference type="CDD" id="cd18787">
    <property type="entry name" value="SF2_C_DEAD"/>
    <property type="match status" value="1"/>
</dbReference>
<dbReference type="InterPro" id="IPR011545">
    <property type="entry name" value="DEAD/DEAH_box_helicase_dom"/>
</dbReference>
<dbReference type="PANTHER" id="PTHR47959">
    <property type="entry name" value="ATP-DEPENDENT RNA HELICASE RHLE-RELATED"/>
    <property type="match status" value="1"/>
</dbReference>
<dbReference type="PROSITE" id="PS00039">
    <property type="entry name" value="DEAD_ATP_HELICASE"/>
    <property type="match status" value="1"/>
</dbReference>
<dbReference type="PANTHER" id="PTHR47959:SF17">
    <property type="entry name" value="ATP-DEPENDENT RNA HELICASE DEAD BOX FAMILY"/>
    <property type="match status" value="1"/>
</dbReference>
<dbReference type="InterPro" id="IPR000629">
    <property type="entry name" value="RNA-helicase_DEAD-box_CS"/>
</dbReference>
<keyword evidence="1 7" id="KW-0547">Nucleotide-binding</keyword>
<feature type="compositionally biased region" description="Gly residues" evidence="8">
    <location>
        <begin position="387"/>
        <end position="426"/>
    </location>
</feature>
<protein>
    <submittedName>
        <fullName evidence="12">DEAD/DEAH box helicase</fullName>
        <ecNumber evidence="12">3.6.4.-</ecNumber>
    </submittedName>
</protein>
<dbReference type="InterPro" id="IPR050079">
    <property type="entry name" value="DEAD_box_RNA_helicase"/>
</dbReference>
<dbReference type="PROSITE" id="PS51192">
    <property type="entry name" value="HELICASE_ATP_BIND_1"/>
    <property type="match status" value="1"/>
</dbReference>
<evidence type="ECO:0000256" key="8">
    <source>
        <dbReference type="SAM" id="MobiDB-lite"/>
    </source>
</evidence>
<evidence type="ECO:0000256" key="4">
    <source>
        <dbReference type="ARBA" id="ARBA00022840"/>
    </source>
</evidence>
<evidence type="ECO:0000259" key="9">
    <source>
        <dbReference type="PROSITE" id="PS51192"/>
    </source>
</evidence>
<evidence type="ECO:0000259" key="11">
    <source>
        <dbReference type="PROSITE" id="PS51195"/>
    </source>
</evidence>
<sequence length="465" mass="50347">MTIKFSDIGLAPALTQALEAAGYESPTGVQAEAIPAALAGRDLLVSAQTGSGKTAAFLLPSMHKLSNRSEKSGKGPRVLVLTPTRELAQQVEKNAQTYGENMRWMRTACLVGGASFGFQTRALSRPVDIVVATPGRLMDHMRQGRIDFSRLEVLILDEADRMLDMGFVDDIEEIVKATPADRQTLLFSATLDGVVGRMAERMTRDPQRIEIARVDDGGKIDEHLMYCDDVRHKDRLMDVILKEAGFDQCVIFTATKVGSEELADKLSDQGYQAACLHGDMPQSWRNRTLNDLRRGRIKVLVATDVAARGIDVPTITHVVNYDLPKQAEDYVHRIGRTGRAGRDGTAITLAEVREHHRVRRIEQYLKRTLPEGVIDGMEPTRRVPKGGSNGPRRNGGGGYGRNGKPGGYGRGTGGNGGGKPGNGGSYAGRKPSGSGSGSGYGNREGGYGGRDGGSRDRRDGGRRFD</sequence>
<dbReference type="EMBL" id="JAUEDK010000002">
    <property type="protein sequence ID" value="MDN0073627.1"/>
    <property type="molecule type" value="Genomic_DNA"/>
</dbReference>
<dbReference type="SMART" id="SM00490">
    <property type="entry name" value="HELICc"/>
    <property type="match status" value="1"/>
</dbReference>
<feature type="compositionally biased region" description="Gly residues" evidence="8">
    <location>
        <begin position="434"/>
        <end position="451"/>
    </location>
</feature>
<evidence type="ECO:0000256" key="7">
    <source>
        <dbReference type="RuleBase" id="RU000492"/>
    </source>
</evidence>
<accession>A0ABT7XIK9</accession>
<dbReference type="InterPro" id="IPR014014">
    <property type="entry name" value="RNA_helicase_DEAD_Q_motif"/>
</dbReference>
<dbReference type="InterPro" id="IPR014001">
    <property type="entry name" value="Helicase_ATP-bd"/>
</dbReference>
<evidence type="ECO:0000259" key="10">
    <source>
        <dbReference type="PROSITE" id="PS51194"/>
    </source>
</evidence>
<dbReference type="Pfam" id="PF00271">
    <property type="entry name" value="Helicase_C"/>
    <property type="match status" value="1"/>
</dbReference>
<dbReference type="CDD" id="cd00268">
    <property type="entry name" value="DEADc"/>
    <property type="match status" value="1"/>
</dbReference>
<evidence type="ECO:0000313" key="13">
    <source>
        <dbReference type="Proteomes" id="UP001168540"/>
    </source>
</evidence>
<keyword evidence="3 7" id="KW-0347">Helicase</keyword>
<dbReference type="PROSITE" id="PS51194">
    <property type="entry name" value="HELICASE_CTER"/>
    <property type="match status" value="1"/>
</dbReference>
<dbReference type="Pfam" id="PF00270">
    <property type="entry name" value="DEAD"/>
    <property type="match status" value="1"/>
</dbReference>
<feature type="domain" description="Helicase ATP-binding" evidence="9">
    <location>
        <begin position="34"/>
        <end position="209"/>
    </location>
</feature>